<dbReference type="Proteomes" id="UP000064243">
    <property type="component" value="Unassembled WGS sequence"/>
</dbReference>
<keyword evidence="3" id="KW-1185">Reference proteome</keyword>
<evidence type="ECO:0000313" key="3">
    <source>
        <dbReference type="Proteomes" id="UP000064243"/>
    </source>
</evidence>
<dbReference type="AlphaFoldDB" id="A0A106BKK5"/>
<dbReference type="OrthoDB" id="8374021at2"/>
<dbReference type="EMBL" id="LDUG01000036">
    <property type="protein sequence ID" value="KVW94192.1"/>
    <property type="molecule type" value="Genomic_DNA"/>
</dbReference>
<reference evidence="2 3" key="1">
    <citation type="journal article" date="2015" name="Appl. Environ. Microbiol.">
        <title>Aerobic and Anaerobic Thiosulfate Oxidation by a Cold-Adapted, Subglacial Chemoautotroph.</title>
        <authorList>
            <person name="Harrold Z.R."/>
            <person name="Skidmore M.L."/>
            <person name="Hamilton T.L."/>
            <person name="Desch L."/>
            <person name="Amada K."/>
            <person name="van Gelder W."/>
            <person name="Glover K."/>
            <person name="Roden E.E."/>
            <person name="Boyd E.S."/>
        </authorList>
    </citation>
    <scope>NUCLEOTIDE SEQUENCE [LARGE SCALE GENOMIC DNA]</scope>
    <source>
        <strain evidence="2 3">RG</strain>
    </source>
</reference>
<feature type="domain" description="Putative zinc-finger" evidence="1">
    <location>
        <begin position="4"/>
        <end position="38"/>
    </location>
</feature>
<proteinExistence type="predicted"/>
<evidence type="ECO:0000313" key="2">
    <source>
        <dbReference type="EMBL" id="KVW94192.1"/>
    </source>
</evidence>
<dbReference type="PATRIC" id="fig|36861.3.peg.2248"/>
<sequence>MLTCKDASHLVSQGQDRPLSFRERWGLRIHLWMCVNCRRFERQIALMRRLLRLSDRRAEAKATDQALSAEARERINRALAEQQRQHSKPSA</sequence>
<dbReference type="InterPro" id="IPR027383">
    <property type="entry name" value="Znf_put"/>
</dbReference>
<accession>A0A106BKK5</accession>
<protein>
    <recommendedName>
        <fullName evidence="1">Putative zinc-finger domain-containing protein</fullName>
    </recommendedName>
</protein>
<comment type="caution">
    <text evidence="2">The sequence shown here is derived from an EMBL/GenBank/DDBJ whole genome shotgun (WGS) entry which is preliminary data.</text>
</comment>
<evidence type="ECO:0000259" key="1">
    <source>
        <dbReference type="Pfam" id="PF13490"/>
    </source>
</evidence>
<dbReference type="RefSeq" id="WP_082708797.1">
    <property type="nucleotide sequence ID" value="NZ_LDUG01000036.1"/>
</dbReference>
<name>A0A106BKK5_THIDE</name>
<gene>
    <name evidence="2" type="ORF">ABW22_12350</name>
</gene>
<dbReference type="Pfam" id="PF13490">
    <property type="entry name" value="zf-HC2"/>
    <property type="match status" value="1"/>
</dbReference>
<organism evidence="2 3">
    <name type="scientific">Thiobacillus denitrificans</name>
    <dbReference type="NCBI Taxonomy" id="36861"/>
    <lineage>
        <taxon>Bacteria</taxon>
        <taxon>Pseudomonadati</taxon>
        <taxon>Pseudomonadota</taxon>
        <taxon>Betaproteobacteria</taxon>
        <taxon>Nitrosomonadales</taxon>
        <taxon>Thiobacillaceae</taxon>
        <taxon>Thiobacillus</taxon>
    </lineage>
</organism>